<reference evidence="2" key="1">
    <citation type="submission" date="2020-09" db="EMBL/GenBank/DDBJ databases">
        <title>Genome seq and assembly of Devosia sp.</title>
        <authorList>
            <person name="Chhetri G."/>
        </authorList>
    </citation>
    <scope>NUCLEOTIDE SEQUENCE</scope>
    <source>
        <strain evidence="2">PTR5</strain>
    </source>
</reference>
<gene>
    <name evidence="2" type="ORF">IC608_07650</name>
</gene>
<name>A0A927FSC0_9HYPH</name>
<proteinExistence type="predicted"/>
<dbReference type="AlphaFoldDB" id="A0A927FSC0"/>
<dbReference type="InterPro" id="IPR025309">
    <property type="entry name" value="KTSC_dom"/>
</dbReference>
<feature type="domain" description="KTSC" evidence="1">
    <location>
        <begin position="2"/>
        <end position="59"/>
    </location>
</feature>
<evidence type="ECO:0000313" key="3">
    <source>
        <dbReference type="Proteomes" id="UP000654108"/>
    </source>
</evidence>
<keyword evidence="3" id="KW-1185">Reference proteome</keyword>
<accession>A0A927FSC0</accession>
<evidence type="ECO:0000313" key="2">
    <source>
        <dbReference type="EMBL" id="MBD8065345.1"/>
    </source>
</evidence>
<dbReference type="Proteomes" id="UP000654108">
    <property type="component" value="Unassembled WGS sequence"/>
</dbReference>
<comment type="caution">
    <text evidence="2">The sequence shown here is derived from an EMBL/GenBank/DDBJ whole genome shotgun (WGS) entry which is preliminary data.</text>
</comment>
<protein>
    <submittedName>
        <fullName evidence="2">KTSC domain-containing protein</fullName>
    </submittedName>
</protein>
<dbReference type="Pfam" id="PF13619">
    <property type="entry name" value="KTSC"/>
    <property type="match status" value="1"/>
</dbReference>
<organism evidence="2 3">
    <name type="scientific">Devosia oryzisoli</name>
    <dbReference type="NCBI Taxonomy" id="2774138"/>
    <lineage>
        <taxon>Bacteria</taxon>
        <taxon>Pseudomonadati</taxon>
        <taxon>Pseudomonadota</taxon>
        <taxon>Alphaproteobacteria</taxon>
        <taxon>Hyphomicrobiales</taxon>
        <taxon>Devosiaceae</taxon>
        <taxon>Devosia</taxon>
    </lineage>
</organism>
<dbReference type="EMBL" id="JACYFU010000002">
    <property type="protein sequence ID" value="MBD8065345.1"/>
    <property type="molecule type" value="Genomic_DNA"/>
</dbReference>
<sequence>MSSAIRHLHYRPETGELSIWFGPEGRRYTYFDVPPATYEALRAAPSRGQYFNQSIKGHYRCAPVGKPDRRNRGWVLRSAP</sequence>
<dbReference type="RefSeq" id="WP_191774176.1">
    <property type="nucleotide sequence ID" value="NZ_JACYFU010000002.1"/>
</dbReference>
<evidence type="ECO:0000259" key="1">
    <source>
        <dbReference type="Pfam" id="PF13619"/>
    </source>
</evidence>